<gene>
    <name evidence="1" type="ORF">EIP75_14565</name>
</gene>
<protein>
    <submittedName>
        <fullName evidence="1">Uncharacterized protein</fullName>
    </submittedName>
</protein>
<reference evidence="1 2" key="1">
    <citation type="submission" date="2018-12" db="EMBL/GenBank/DDBJ databases">
        <title>The whole draft genome of Aquabacterium sp. SJQ9.</title>
        <authorList>
            <person name="Sun L."/>
            <person name="Gao X."/>
            <person name="Chen W."/>
            <person name="Huang K."/>
        </authorList>
    </citation>
    <scope>NUCLEOTIDE SEQUENCE [LARGE SCALE GENOMIC DNA]</scope>
    <source>
        <strain evidence="1 2">SJQ9</strain>
    </source>
</reference>
<sequence length="223" mass="24289">MTTVTLNLEQKLYVITERSGHSCFGFDNARDHANQIAQQLDQSHLAFAPGDYATLAGYQKYLMATAAWGRSPLSQRTYFAPGTDPKAAKVLESYRRTGEKIRLILGDLATGEPWLDEHGVVGRIGRSGGMLKIPLLVEPGESGGGAILTDCILCLVDWQTGNTPYRHPAYREANLSLSPNECPDLPWAVRRGSDAIACFADIGKAAAYLAFMRGATIEPRVFA</sequence>
<accession>A0A3R8S6G7</accession>
<dbReference type="OrthoDB" id="8809410at2"/>
<dbReference type="EMBL" id="RSED01000011">
    <property type="protein sequence ID" value="RRS03481.1"/>
    <property type="molecule type" value="Genomic_DNA"/>
</dbReference>
<comment type="caution">
    <text evidence="1">The sequence shown here is derived from an EMBL/GenBank/DDBJ whole genome shotgun (WGS) entry which is preliminary data.</text>
</comment>
<organism evidence="1 2">
    <name type="scientific">Aquabacterium soli</name>
    <dbReference type="NCBI Taxonomy" id="2493092"/>
    <lineage>
        <taxon>Bacteria</taxon>
        <taxon>Pseudomonadati</taxon>
        <taxon>Pseudomonadota</taxon>
        <taxon>Betaproteobacteria</taxon>
        <taxon>Burkholderiales</taxon>
        <taxon>Aquabacterium</taxon>
    </lineage>
</organism>
<evidence type="ECO:0000313" key="2">
    <source>
        <dbReference type="Proteomes" id="UP000269265"/>
    </source>
</evidence>
<proteinExistence type="predicted"/>
<dbReference type="Proteomes" id="UP000269265">
    <property type="component" value="Unassembled WGS sequence"/>
</dbReference>
<name>A0A3R8S6G7_9BURK</name>
<dbReference type="AlphaFoldDB" id="A0A3R8S6G7"/>
<evidence type="ECO:0000313" key="1">
    <source>
        <dbReference type="EMBL" id="RRS03481.1"/>
    </source>
</evidence>
<keyword evidence="2" id="KW-1185">Reference proteome</keyword>
<dbReference type="RefSeq" id="WP_125244019.1">
    <property type="nucleotide sequence ID" value="NZ_RSED01000011.1"/>
</dbReference>